<feature type="chain" id="PRO_5047239702" evidence="3">
    <location>
        <begin position="32"/>
        <end position="491"/>
    </location>
</feature>
<dbReference type="Proteomes" id="UP001642540">
    <property type="component" value="Unassembled WGS sequence"/>
</dbReference>
<feature type="compositionally biased region" description="Basic and acidic residues" evidence="1">
    <location>
        <begin position="478"/>
        <end position="491"/>
    </location>
</feature>
<keyword evidence="2" id="KW-0812">Transmembrane</keyword>
<feature type="region of interest" description="Disordered" evidence="1">
    <location>
        <begin position="463"/>
        <end position="491"/>
    </location>
</feature>
<evidence type="ECO:0000256" key="2">
    <source>
        <dbReference type="SAM" id="Phobius"/>
    </source>
</evidence>
<comment type="caution">
    <text evidence="4">The sequence shown here is derived from an EMBL/GenBank/DDBJ whole genome shotgun (WGS) entry which is preliminary data.</text>
</comment>
<keyword evidence="5" id="KW-1185">Reference proteome</keyword>
<keyword evidence="3" id="KW-0732">Signal</keyword>
<evidence type="ECO:0000256" key="3">
    <source>
        <dbReference type="SAM" id="SignalP"/>
    </source>
</evidence>
<protein>
    <submittedName>
        <fullName evidence="4">Uncharacterized protein</fullName>
    </submittedName>
</protein>
<keyword evidence="2" id="KW-0472">Membrane</keyword>
<feature type="transmembrane region" description="Helical" evidence="2">
    <location>
        <begin position="418"/>
        <end position="440"/>
    </location>
</feature>
<name>A0ABP1R3A2_9HEXA</name>
<organism evidence="4 5">
    <name type="scientific">Orchesella dallaii</name>
    <dbReference type="NCBI Taxonomy" id="48710"/>
    <lineage>
        <taxon>Eukaryota</taxon>
        <taxon>Metazoa</taxon>
        <taxon>Ecdysozoa</taxon>
        <taxon>Arthropoda</taxon>
        <taxon>Hexapoda</taxon>
        <taxon>Collembola</taxon>
        <taxon>Entomobryomorpha</taxon>
        <taxon>Entomobryoidea</taxon>
        <taxon>Orchesellidae</taxon>
        <taxon>Orchesellinae</taxon>
        <taxon>Orchesella</taxon>
    </lineage>
</organism>
<reference evidence="4 5" key="1">
    <citation type="submission" date="2024-08" db="EMBL/GenBank/DDBJ databases">
        <authorList>
            <person name="Cucini C."/>
            <person name="Frati F."/>
        </authorList>
    </citation>
    <scope>NUCLEOTIDE SEQUENCE [LARGE SCALE GENOMIC DNA]</scope>
</reference>
<evidence type="ECO:0000313" key="4">
    <source>
        <dbReference type="EMBL" id="CAL8118302.1"/>
    </source>
</evidence>
<dbReference type="EMBL" id="CAXLJM020000057">
    <property type="protein sequence ID" value="CAL8118302.1"/>
    <property type="molecule type" value="Genomic_DNA"/>
</dbReference>
<feature type="signal peptide" evidence="3">
    <location>
        <begin position="1"/>
        <end position="31"/>
    </location>
</feature>
<sequence>MKKIGKFHVPCSNGAWIILWLVLLMIVIAGSQDMTTMAPAPSPAPGPAPPPVNELLDSSRLKAGFDKLFKYYTDNKGSITHDCKVDSTVAHNDHRHWGTLESLEFLSENRPHEKMSRAEKIMITYMHNMRRFLSRIGYLKDPGSLVFVQKQIVTLKLDGCPDSSIWRKQGGGSSEDTSYQESFVTGGSLKQHTDQPWAYINKYTCFDINKPCTHTFYVITKISPDLPPDLMVREGGKTAAKDFTCGIPYCTLKSCDQSAGSPFKRRAYPPFFIHWDVPAPLKVLLGLKTTDLVPKLGEAPSDLVLTPFGNNAAGVHINWYLKRKASKDDIAFDHHIGNLDPEWTDSFGEKVPIVNRTGSAFASAFALNSADPFKHDGIVECIIIDGNGVVSTPNLEPNERIYDYHGDVNVHILPRWQLWGPVAVSVGCLILVILIIVLCPRKMEHDDGTRYTKDELVVPVTNPTQKASFLNPRKSKRKTEAAGENEEAKKE</sequence>
<gene>
    <name evidence="4" type="ORF">ODALV1_LOCUS18073</name>
</gene>
<evidence type="ECO:0000313" key="5">
    <source>
        <dbReference type="Proteomes" id="UP001642540"/>
    </source>
</evidence>
<evidence type="ECO:0000256" key="1">
    <source>
        <dbReference type="SAM" id="MobiDB-lite"/>
    </source>
</evidence>
<keyword evidence="2" id="KW-1133">Transmembrane helix</keyword>
<accession>A0ABP1R3A2</accession>
<proteinExistence type="predicted"/>